<reference evidence="8 9" key="1">
    <citation type="submission" date="2016-11" db="EMBL/GenBank/DDBJ databases">
        <authorList>
            <person name="Varghese N."/>
            <person name="Submissions S."/>
        </authorList>
    </citation>
    <scope>NUCLEOTIDE SEQUENCE [LARGE SCALE GENOMIC DNA]</scope>
    <source>
        <strain evidence="8 9">CGMCC 1.12174</strain>
        <strain evidence="7 10">DSM 26351</strain>
    </source>
</reference>
<dbReference type="EMBL" id="FRAT01000002">
    <property type="protein sequence ID" value="SHK42379.1"/>
    <property type="molecule type" value="Genomic_DNA"/>
</dbReference>
<evidence type="ECO:0000313" key="7">
    <source>
        <dbReference type="EMBL" id="SFB79920.1"/>
    </source>
</evidence>
<dbReference type="Pfam" id="PF00691">
    <property type="entry name" value="OmpA"/>
    <property type="match status" value="1"/>
</dbReference>
<dbReference type="SUPFAM" id="SSF49464">
    <property type="entry name" value="Carboxypeptidase regulatory domain-like"/>
    <property type="match status" value="1"/>
</dbReference>
<proteinExistence type="predicted"/>
<dbReference type="InterPro" id="IPR006665">
    <property type="entry name" value="OmpA-like"/>
</dbReference>
<dbReference type="Gene3D" id="2.60.40.1120">
    <property type="entry name" value="Carboxypeptidase-like, regulatory domain"/>
    <property type="match status" value="1"/>
</dbReference>
<protein>
    <submittedName>
        <fullName evidence="8">WD40-like Beta Propeller Repeat</fullName>
    </submittedName>
</protein>
<evidence type="ECO:0000313" key="8">
    <source>
        <dbReference type="EMBL" id="SHK42379.1"/>
    </source>
</evidence>
<dbReference type="PANTHER" id="PTHR30329">
    <property type="entry name" value="STATOR ELEMENT OF FLAGELLAR MOTOR COMPLEX"/>
    <property type="match status" value="1"/>
</dbReference>
<dbReference type="PANTHER" id="PTHR30329:SF21">
    <property type="entry name" value="LIPOPROTEIN YIAD-RELATED"/>
    <property type="match status" value="1"/>
</dbReference>
<dbReference type="Pfam" id="PF13620">
    <property type="entry name" value="CarboxypepD_reg"/>
    <property type="match status" value="1"/>
</dbReference>
<dbReference type="InterPro" id="IPR036737">
    <property type="entry name" value="OmpA-like_sf"/>
</dbReference>
<dbReference type="SUPFAM" id="SSF82171">
    <property type="entry name" value="DPP6 N-terminal domain-like"/>
    <property type="match status" value="1"/>
</dbReference>
<dbReference type="Gene3D" id="1.25.40.10">
    <property type="entry name" value="Tetratricopeptide repeat domain"/>
    <property type="match status" value="1"/>
</dbReference>
<dbReference type="RefSeq" id="WP_072877674.1">
    <property type="nucleotide sequence ID" value="NZ_FOKU01000002.1"/>
</dbReference>
<dbReference type="PRINTS" id="PR01021">
    <property type="entry name" value="OMPADOMAIN"/>
</dbReference>
<dbReference type="InterPro" id="IPR008969">
    <property type="entry name" value="CarboxyPept-like_regulatory"/>
</dbReference>
<sequence>MKKSYIAILGTCLFSICFQTLMAQDGKYARANKKYDRLAYMDASDIYLHVAKKGYRSPELLQKLGNTFYFNADYTDAAHWYGELFSLSGSNDGMRPEPIYYLRYSQSLYASGDENGAREWFDRYAKLVPQKKQRTVAEYNQLIERNSGRYTIQNLEINTSGIDFGASFAGDKLLFASTRDTGTVATRINSWDNRTFLNLYEAPINENGSLGTVSKLKRVLKSRFHESSAALTKDGKTMYFTRNNVTSKKKDGKRETKNLKIYRVMRQANGEWGNLEDLSINGNGFNTAHPALGPDGSKLYFVSDRDGSMGQTDIYVAEINENGSLGTPRNLGPEVNTKGRESFPFVTERNELYFASDGHYGLGGYDVFYMDLSGPMDGVLVNVGKPINSERDDFAFAIDTENKRGYFSSNRPGGKGNDDIYSFVEVKDIAETLKSRVYGKVIDVDTQEPLGNASITIFNGKGDKVYELKTDANGNYSADAINSMLTYRILAEKETYDSDDVQVVSGNEVNFALKRNTYALAEGADLAKMLNIPMIYFDFGRSDVRPDAEVELQKTLVVMQGHPTLKIDIRSHTDSQGNSAYNLKLSDKRARATMEWLIKNGIERDRLTARGYGESQLVNRCSNGVPCSEEEHQLNRRSEFIIVVE</sequence>
<accession>A0A1M6SCL5</accession>
<keyword evidence="2 4" id="KW-0472">Membrane</keyword>
<dbReference type="Gene3D" id="2.120.10.30">
    <property type="entry name" value="TolB, C-terminal domain"/>
    <property type="match status" value="1"/>
</dbReference>
<dbReference type="InterPro" id="IPR011042">
    <property type="entry name" value="6-blade_b-propeller_TolB-like"/>
</dbReference>
<dbReference type="Proteomes" id="UP000198940">
    <property type="component" value="Unassembled WGS sequence"/>
</dbReference>
<dbReference type="STRING" id="1055723.SAMN05216293_1078"/>
<feature type="chain" id="PRO_5009920844" evidence="5">
    <location>
        <begin position="24"/>
        <end position="645"/>
    </location>
</feature>
<comment type="subcellular location">
    <subcellularLocation>
        <location evidence="1">Cell outer membrane</location>
    </subcellularLocation>
</comment>
<dbReference type="EMBL" id="FOKU01000002">
    <property type="protein sequence ID" value="SFB79920.1"/>
    <property type="molecule type" value="Genomic_DNA"/>
</dbReference>
<dbReference type="InterPro" id="IPR011659">
    <property type="entry name" value="WD40"/>
</dbReference>
<evidence type="ECO:0000256" key="3">
    <source>
        <dbReference type="ARBA" id="ARBA00023237"/>
    </source>
</evidence>
<organism evidence="8 9">
    <name type="scientific">Flagellimonas taeanensis</name>
    <dbReference type="NCBI Taxonomy" id="1005926"/>
    <lineage>
        <taxon>Bacteria</taxon>
        <taxon>Pseudomonadati</taxon>
        <taxon>Bacteroidota</taxon>
        <taxon>Flavobacteriia</taxon>
        <taxon>Flavobacteriales</taxon>
        <taxon>Flavobacteriaceae</taxon>
        <taxon>Flagellimonas</taxon>
    </lineage>
</organism>
<evidence type="ECO:0000256" key="2">
    <source>
        <dbReference type="ARBA" id="ARBA00023136"/>
    </source>
</evidence>
<dbReference type="Pfam" id="PF07676">
    <property type="entry name" value="PD40"/>
    <property type="match status" value="2"/>
</dbReference>
<evidence type="ECO:0000259" key="6">
    <source>
        <dbReference type="PROSITE" id="PS51123"/>
    </source>
</evidence>
<evidence type="ECO:0000256" key="5">
    <source>
        <dbReference type="SAM" id="SignalP"/>
    </source>
</evidence>
<comment type="caution">
    <text evidence="8">The sequence shown here is derived from an EMBL/GenBank/DDBJ whole genome shotgun (WGS) entry which is preliminary data.</text>
</comment>
<dbReference type="InterPro" id="IPR011990">
    <property type="entry name" value="TPR-like_helical_dom_sf"/>
</dbReference>
<dbReference type="CDD" id="cd07185">
    <property type="entry name" value="OmpA_C-like"/>
    <property type="match status" value="1"/>
</dbReference>
<dbReference type="InterPro" id="IPR050330">
    <property type="entry name" value="Bact_OuterMem_StrucFunc"/>
</dbReference>
<dbReference type="Proteomes" id="UP000184031">
    <property type="component" value="Unassembled WGS sequence"/>
</dbReference>
<dbReference type="InterPro" id="IPR006664">
    <property type="entry name" value="OMP_bac"/>
</dbReference>
<dbReference type="SUPFAM" id="SSF103088">
    <property type="entry name" value="OmpA-like"/>
    <property type="match status" value="1"/>
</dbReference>
<dbReference type="SUPFAM" id="SSF48452">
    <property type="entry name" value="TPR-like"/>
    <property type="match status" value="1"/>
</dbReference>
<dbReference type="PROSITE" id="PS51123">
    <property type="entry name" value="OMPA_2"/>
    <property type="match status" value="1"/>
</dbReference>
<evidence type="ECO:0000256" key="1">
    <source>
        <dbReference type="ARBA" id="ARBA00004442"/>
    </source>
</evidence>
<dbReference type="AlphaFoldDB" id="A0A1M6SCL5"/>
<feature type="signal peptide" evidence="5">
    <location>
        <begin position="1"/>
        <end position="23"/>
    </location>
</feature>
<dbReference type="OrthoDB" id="9809364at2"/>
<dbReference type="GO" id="GO:0009279">
    <property type="term" value="C:cell outer membrane"/>
    <property type="evidence" value="ECO:0007669"/>
    <property type="project" value="UniProtKB-SubCell"/>
</dbReference>
<feature type="domain" description="OmpA-like" evidence="6">
    <location>
        <begin position="524"/>
        <end position="645"/>
    </location>
</feature>
<gene>
    <name evidence="7" type="ORF">SAMN04487891_102399</name>
    <name evidence="8" type="ORF">SAMN05216293_1078</name>
</gene>
<dbReference type="Gene3D" id="3.30.1330.60">
    <property type="entry name" value="OmpA-like domain"/>
    <property type="match status" value="1"/>
</dbReference>
<keyword evidence="10" id="KW-1185">Reference proteome</keyword>
<keyword evidence="5" id="KW-0732">Signal</keyword>
<evidence type="ECO:0000256" key="4">
    <source>
        <dbReference type="PROSITE-ProRule" id="PRU00473"/>
    </source>
</evidence>
<name>A0A1M6SCL5_9FLAO</name>
<evidence type="ECO:0000313" key="9">
    <source>
        <dbReference type="Proteomes" id="UP000184031"/>
    </source>
</evidence>
<keyword evidence="3" id="KW-0998">Cell outer membrane</keyword>
<evidence type="ECO:0000313" key="10">
    <source>
        <dbReference type="Proteomes" id="UP000198940"/>
    </source>
</evidence>